<feature type="transmembrane region" description="Helical" evidence="1">
    <location>
        <begin position="12"/>
        <end position="33"/>
    </location>
</feature>
<keyword evidence="1" id="KW-0472">Membrane</keyword>
<feature type="transmembrane region" description="Helical" evidence="1">
    <location>
        <begin position="45"/>
        <end position="65"/>
    </location>
</feature>
<evidence type="ECO:0000313" key="3">
    <source>
        <dbReference type="Proteomes" id="UP000515819"/>
    </source>
</evidence>
<proteinExistence type="predicted"/>
<dbReference type="KEGG" id="wcp:H9Q76_03890"/>
<evidence type="ECO:0000313" key="2">
    <source>
        <dbReference type="EMBL" id="QNM00433.1"/>
    </source>
</evidence>
<gene>
    <name evidence="2" type="ORF">H9Q76_03890</name>
</gene>
<keyword evidence="3" id="KW-1185">Reference proteome</keyword>
<keyword evidence="1" id="KW-0812">Transmembrane</keyword>
<protein>
    <submittedName>
        <fullName evidence="2">Uncharacterized protein</fullName>
    </submittedName>
</protein>
<keyword evidence="1" id="KW-1133">Transmembrane helix</keyword>
<accession>A0A7G9FPF1</accession>
<evidence type="ECO:0000256" key="1">
    <source>
        <dbReference type="SAM" id="Phobius"/>
    </source>
</evidence>
<dbReference type="Proteomes" id="UP000515819">
    <property type="component" value="Chromosome"/>
</dbReference>
<dbReference type="RefSeq" id="WP_117780307.1">
    <property type="nucleotide sequence ID" value="NZ_CP060632.1"/>
</dbReference>
<reference evidence="2 3" key="1">
    <citation type="submission" date="2020-08" db="EMBL/GenBank/DDBJ databases">
        <authorList>
            <person name="Liu C."/>
            <person name="Sun Q."/>
        </authorList>
    </citation>
    <scope>NUCLEOTIDE SEQUENCE [LARGE SCALE GENOMIC DNA]</scope>
    <source>
        <strain evidence="2 3">NSJ-4</strain>
    </source>
</reference>
<dbReference type="AlphaFoldDB" id="A0A7G9FPF1"/>
<sequence length="67" mass="7457">MSGLYEHYPIAMWIIDGVFWAIGLLCWIATYVAAPLESKKRGYRVSGVPGVPCVFFLLAGFPHRING</sequence>
<organism evidence="2 3">
    <name type="scientific">Wujia chipingensis</name>
    <dbReference type="NCBI Taxonomy" id="2763670"/>
    <lineage>
        <taxon>Bacteria</taxon>
        <taxon>Bacillati</taxon>
        <taxon>Bacillota</taxon>
        <taxon>Clostridia</taxon>
        <taxon>Lachnospirales</taxon>
        <taxon>Lachnospiraceae</taxon>
        <taxon>Wujia</taxon>
    </lineage>
</organism>
<name>A0A7G9FPF1_9FIRM</name>
<dbReference type="EMBL" id="CP060632">
    <property type="protein sequence ID" value="QNM00433.1"/>
    <property type="molecule type" value="Genomic_DNA"/>
</dbReference>